<evidence type="ECO:0000256" key="6">
    <source>
        <dbReference type="ARBA" id="ARBA00022792"/>
    </source>
</evidence>
<reference evidence="13" key="1">
    <citation type="journal article" date="2020" name="Stud. Mycol.">
        <title>101 Dothideomycetes genomes: a test case for predicting lifestyles and emergence of pathogens.</title>
        <authorList>
            <person name="Haridas S."/>
            <person name="Albert R."/>
            <person name="Binder M."/>
            <person name="Bloem J."/>
            <person name="Labutti K."/>
            <person name="Salamov A."/>
            <person name="Andreopoulos B."/>
            <person name="Baker S."/>
            <person name="Barry K."/>
            <person name="Bills G."/>
            <person name="Bluhm B."/>
            <person name="Cannon C."/>
            <person name="Castanera R."/>
            <person name="Culley D."/>
            <person name="Daum C."/>
            <person name="Ezra D."/>
            <person name="Gonzalez J."/>
            <person name="Henrissat B."/>
            <person name="Kuo A."/>
            <person name="Liang C."/>
            <person name="Lipzen A."/>
            <person name="Lutzoni F."/>
            <person name="Magnuson J."/>
            <person name="Mondo S."/>
            <person name="Nolan M."/>
            <person name="Ohm R."/>
            <person name="Pangilinan J."/>
            <person name="Park H.-J."/>
            <person name="Ramirez L."/>
            <person name="Alfaro M."/>
            <person name="Sun H."/>
            <person name="Tritt A."/>
            <person name="Yoshinaga Y."/>
            <person name="Zwiers L.-H."/>
            <person name="Turgeon B."/>
            <person name="Goodwin S."/>
            <person name="Spatafora J."/>
            <person name="Crous P."/>
            <person name="Grigoriev I."/>
        </authorList>
    </citation>
    <scope>NUCLEOTIDE SEQUENCE</scope>
    <source>
        <strain evidence="13">CBS 119925</strain>
    </source>
</reference>
<keyword evidence="9 10" id="KW-0472">Membrane</keyword>
<dbReference type="InterPro" id="IPR018108">
    <property type="entry name" value="MCP_transmembrane"/>
</dbReference>
<dbReference type="Gene3D" id="1.50.40.10">
    <property type="entry name" value="Mitochondrial carrier domain"/>
    <property type="match status" value="1"/>
</dbReference>
<evidence type="ECO:0000256" key="5">
    <source>
        <dbReference type="ARBA" id="ARBA00022737"/>
    </source>
</evidence>
<keyword evidence="5" id="KW-0677">Repeat</keyword>
<evidence type="ECO:0000256" key="3">
    <source>
        <dbReference type="ARBA" id="ARBA00022448"/>
    </source>
</evidence>
<dbReference type="GO" id="GO:0031966">
    <property type="term" value="C:mitochondrial membrane"/>
    <property type="evidence" value="ECO:0007669"/>
    <property type="project" value="UniProtKB-SubCell"/>
</dbReference>
<keyword evidence="6" id="KW-0999">Mitochondrion inner membrane</keyword>
<keyword evidence="14" id="KW-1185">Reference proteome</keyword>
<dbReference type="Proteomes" id="UP000799440">
    <property type="component" value="Unassembled WGS sequence"/>
</dbReference>
<evidence type="ECO:0000313" key="14">
    <source>
        <dbReference type="Proteomes" id="UP000799440"/>
    </source>
</evidence>
<accession>A0A6A6VDE5</accession>
<evidence type="ECO:0000256" key="9">
    <source>
        <dbReference type="ARBA" id="ARBA00023136"/>
    </source>
</evidence>
<gene>
    <name evidence="13" type="ORF">M011DRAFT_466389</name>
</gene>
<sequence>MSETDVITPAGPPLGTAPPEEKKTSAKNYRGFVGGVFSGIAKLTVGHPFDTIKVRLQTTDHSRFKGPWDCLLQTLRNEGVRAIYKGASPPLVGWMFMDSVMLGSLSVYRRLLNENVFNPSTTYSSQERGKLPFIGHAMAGTMAGWTVSFVAAPVEHIKARLQVQYAADKAQRLYSGPIDCLKKIFANHGVRGVYHGLASTLLFRTFFCFWWGTYDIFTEAFKKNTNLSAPAINFWAGGLSAQIFWLTSYPSDVVKQRIMTDPLGADRKYPRWRDAAKAVWRENGWRGYWRGFVPCFLRAFPANAMALVAFEGVLRTLPE</sequence>
<dbReference type="GO" id="GO:0000064">
    <property type="term" value="F:L-ornithine transmembrane transporter activity"/>
    <property type="evidence" value="ECO:0007669"/>
    <property type="project" value="TreeGrafter"/>
</dbReference>
<dbReference type="AlphaFoldDB" id="A0A6A6VDE5"/>
<evidence type="ECO:0000256" key="7">
    <source>
        <dbReference type="ARBA" id="ARBA00022989"/>
    </source>
</evidence>
<evidence type="ECO:0000256" key="1">
    <source>
        <dbReference type="ARBA" id="ARBA00004225"/>
    </source>
</evidence>
<keyword evidence="4 10" id="KW-0812">Transmembrane</keyword>
<evidence type="ECO:0000256" key="10">
    <source>
        <dbReference type="PROSITE-ProRule" id="PRU00282"/>
    </source>
</evidence>
<dbReference type="SUPFAM" id="SSF103506">
    <property type="entry name" value="Mitochondrial carrier"/>
    <property type="match status" value="1"/>
</dbReference>
<feature type="repeat" description="Solcar" evidence="10">
    <location>
        <begin position="26"/>
        <end position="111"/>
    </location>
</feature>
<keyword evidence="3 11" id="KW-0813">Transport</keyword>
<comment type="similarity">
    <text evidence="2 11">Belongs to the mitochondrial carrier (TC 2.A.29) family.</text>
</comment>
<feature type="repeat" description="Solcar" evidence="10">
    <location>
        <begin position="131"/>
        <end position="220"/>
    </location>
</feature>
<dbReference type="InterPro" id="IPR050567">
    <property type="entry name" value="Mitochondrial_Carrier"/>
</dbReference>
<feature type="region of interest" description="Disordered" evidence="12">
    <location>
        <begin position="1"/>
        <end position="23"/>
    </location>
</feature>
<proteinExistence type="inferred from homology"/>
<feature type="repeat" description="Solcar" evidence="10">
    <location>
        <begin position="228"/>
        <end position="316"/>
    </location>
</feature>
<dbReference type="PANTHER" id="PTHR45624:SF57">
    <property type="entry name" value="MITOCHONDRIAL SUBSTRATE CARRIER FAMILY PROTEIN L"/>
    <property type="match status" value="1"/>
</dbReference>
<evidence type="ECO:0000256" key="12">
    <source>
        <dbReference type="SAM" id="MobiDB-lite"/>
    </source>
</evidence>
<organism evidence="13 14">
    <name type="scientific">Sporormia fimetaria CBS 119925</name>
    <dbReference type="NCBI Taxonomy" id="1340428"/>
    <lineage>
        <taxon>Eukaryota</taxon>
        <taxon>Fungi</taxon>
        <taxon>Dikarya</taxon>
        <taxon>Ascomycota</taxon>
        <taxon>Pezizomycotina</taxon>
        <taxon>Dothideomycetes</taxon>
        <taxon>Pleosporomycetidae</taxon>
        <taxon>Pleosporales</taxon>
        <taxon>Sporormiaceae</taxon>
        <taxon>Sporormia</taxon>
    </lineage>
</organism>
<keyword evidence="8" id="KW-0496">Mitochondrion</keyword>
<dbReference type="GO" id="GO:1990575">
    <property type="term" value="P:mitochondrial L-ornithine transmembrane transport"/>
    <property type="evidence" value="ECO:0007669"/>
    <property type="project" value="TreeGrafter"/>
</dbReference>
<dbReference type="PANTHER" id="PTHR45624">
    <property type="entry name" value="MITOCHONDRIAL BASIC AMINO ACIDS TRANSPORTER-RELATED"/>
    <property type="match status" value="1"/>
</dbReference>
<evidence type="ECO:0000256" key="11">
    <source>
        <dbReference type="RuleBase" id="RU000488"/>
    </source>
</evidence>
<dbReference type="OrthoDB" id="193856at2759"/>
<dbReference type="InterPro" id="IPR023395">
    <property type="entry name" value="MCP_dom_sf"/>
</dbReference>
<protein>
    <submittedName>
        <fullName evidence="13">Mitochondrial carnitine/acylcarnitine carrier protein</fullName>
    </submittedName>
</protein>
<name>A0A6A6VDE5_9PLEO</name>
<comment type="subcellular location">
    <subcellularLocation>
        <location evidence="1">Mitochondrion membrane</location>
        <topology evidence="1">Multi-pass membrane protein</topology>
    </subcellularLocation>
</comment>
<dbReference type="PROSITE" id="PS50920">
    <property type="entry name" value="SOLCAR"/>
    <property type="match status" value="3"/>
</dbReference>
<dbReference type="EMBL" id="MU006568">
    <property type="protein sequence ID" value="KAF2748588.1"/>
    <property type="molecule type" value="Genomic_DNA"/>
</dbReference>
<evidence type="ECO:0000313" key="13">
    <source>
        <dbReference type="EMBL" id="KAF2748588.1"/>
    </source>
</evidence>
<dbReference type="Pfam" id="PF00153">
    <property type="entry name" value="Mito_carr"/>
    <property type="match status" value="3"/>
</dbReference>
<evidence type="ECO:0000256" key="2">
    <source>
        <dbReference type="ARBA" id="ARBA00006375"/>
    </source>
</evidence>
<evidence type="ECO:0000256" key="8">
    <source>
        <dbReference type="ARBA" id="ARBA00023128"/>
    </source>
</evidence>
<evidence type="ECO:0000256" key="4">
    <source>
        <dbReference type="ARBA" id="ARBA00022692"/>
    </source>
</evidence>
<keyword evidence="7" id="KW-1133">Transmembrane helix</keyword>